<dbReference type="Gene3D" id="3.30.1780.10">
    <property type="entry name" value="ornithine cyclodeaminase, domain 1"/>
    <property type="match status" value="1"/>
</dbReference>
<dbReference type="SUPFAM" id="SSF51735">
    <property type="entry name" value="NAD(P)-binding Rossmann-fold domains"/>
    <property type="match status" value="1"/>
</dbReference>
<name>A0ABV0EV93_9ENTE</name>
<reference evidence="1 2" key="1">
    <citation type="submission" date="2024-02" db="EMBL/GenBank/DDBJ databases">
        <title>The Genome Sequence of Enterococcus sp. DIV0159.</title>
        <authorList>
            <person name="Earl A."/>
            <person name="Manson A."/>
            <person name="Gilmore M."/>
            <person name="Sanders J."/>
            <person name="Shea T."/>
            <person name="Howe W."/>
            <person name="Livny J."/>
            <person name="Cuomo C."/>
            <person name="Neafsey D."/>
            <person name="Birren B."/>
        </authorList>
    </citation>
    <scope>NUCLEOTIDE SEQUENCE [LARGE SCALE GENOMIC DNA]</scope>
    <source>
        <strain evidence="1 2">665A</strain>
    </source>
</reference>
<dbReference type="EMBL" id="JAFREL020000005">
    <property type="protein sequence ID" value="MEO1772574.1"/>
    <property type="molecule type" value="Genomic_DNA"/>
</dbReference>
<dbReference type="InterPro" id="IPR003462">
    <property type="entry name" value="ODC_Mu_crystall"/>
</dbReference>
<evidence type="ECO:0000313" key="2">
    <source>
        <dbReference type="Proteomes" id="UP000664357"/>
    </source>
</evidence>
<dbReference type="Pfam" id="PF02423">
    <property type="entry name" value="OCD_Mu_crystall"/>
    <property type="match status" value="2"/>
</dbReference>
<proteinExistence type="predicted"/>
<dbReference type="InterPro" id="IPR036291">
    <property type="entry name" value="NAD(P)-bd_dom_sf"/>
</dbReference>
<dbReference type="PANTHER" id="PTHR13812:SF19">
    <property type="entry name" value="KETIMINE REDUCTASE MU-CRYSTALLIN"/>
    <property type="match status" value="1"/>
</dbReference>
<gene>
    <name evidence="1" type="ORF">JZO67_004556</name>
</gene>
<dbReference type="PANTHER" id="PTHR13812">
    <property type="entry name" value="KETIMINE REDUCTASE MU-CRYSTALLIN"/>
    <property type="match status" value="1"/>
</dbReference>
<sequence>MTQIRVLNQAMVKEVLSIKETIQTVEEIYRGKARETSTLWPMIFYEFEPGKADMDIKSGYMKELGIYGLKLVSWYGSNPQQQLPALFGTTLLFDDQTGAPLGIVDAEYITGMRTGAAAAIGSKYLARQDSETLLMVGTGHQALFQLLSHLLVIPNLKQLLIYDPLAKENADSFVAGCKEQLLHLLDQPKIKEDQVELREKIAQLQIHAVEEIANAVGAADIIVTATPSKQPMIQAEWVKPGTHFSCVGADMSGKQEIDGAIFQQARLFVDDRKQAIAVGETEQPIKQGLIDEAAIQGEIGEVILGWVAGRISEADITIYDTTGIALQDLAVTKQVLDTAEKNEVGQVVDL</sequence>
<dbReference type="Gene3D" id="3.40.50.720">
    <property type="entry name" value="NAD(P)-binding Rossmann-like Domain"/>
    <property type="match status" value="1"/>
</dbReference>
<evidence type="ECO:0000313" key="1">
    <source>
        <dbReference type="EMBL" id="MEO1772574.1"/>
    </source>
</evidence>
<dbReference type="InterPro" id="IPR023401">
    <property type="entry name" value="ODC_N"/>
</dbReference>
<dbReference type="PIRSF" id="PIRSF001439">
    <property type="entry name" value="CryM"/>
    <property type="match status" value="1"/>
</dbReference>
<dbReference type="Proteomes" id="UP000664357">
    <property type="component" value="Unassembled WGS sequence"/>
</dbReference>
<dbReference type="RefSeq" id="WP_207701106.1">
    <property type="nucleotide sequence ID" value="NZ_JAFREL020000005.1"/>
</dbReference>
<accession>A0ABV0EV93</accession>
<protein>
    <submittedName>
        <fullName evidence="1">Alanine dehydrogenase</fullName>
    </submittedName>
</protein>
<keyword evidence="2" id="KW-1185">Reference proteome</keyword>
<organism evidence="1 2">
    <name type="scientific">Candidatus Enterococcus ferrettii</name>
    <dbReference type="NCBI Taxonomy" id="2815324"/>
    <lineage>
        <taxon>Bacteria</taxon>
        <taxon>Bacillati</taxon>
        <taxon>Bacillota</taxon>
        <taxon>Bacilli</taxon>
        <taxon>Lactobacillales</taxon>
        <taxon>Enterococcaceae</taxon>
        <taxon>Enterococcus</taxon>
    </lineage>
</organism>
<comment type="caution">
    <text evidence="1">The sequence shown here is derived from an EMBL/GenBank/DDBJ whole genome shotgun (WGS) entry which is preliminary data.</text>
</comment>